<gene>
    <name evidence="3" type="ORF">MMAD_19940</name>
</gene>
<dbReference type="Proteomes" id="UP000466517">
    <property type="component" value="Chromosome"/>
</dbReference>
<dbReference type="KEGG" id="mmag:MMAD_19940"/>
<dbReference type="SUPFAM" id="SSF53756">
    <property type="entry name" value="UDP-Glycosyltransferase/glycogen phosphorylase"/>
    <property type="match status" value="1"/>
</dbReference>
<dbReference type="CDD" id="cd03809">
    <property type="entry name" value="GT4_MtfB-like"/>
    <property type="match status" value="1"/>
</dbReference>
<evidence type="ECO:0000313" key="4">
    <source>
        <dbReference type="Proteomes" id="UP000466517"/>
    </source>
</evidence>
<dbReference type="GO" id="GO:0016757">
    <property type="term" value="F:glycosyltransferase activity"/>
    <property type="evidence" value="ECO:0007669"/>
    <property type="project" value="InterPro"/>
</dbReference>
<sequence>MRSGATRITFGALALRPGGSGVQTYIRELLRELNGLLPDAELSAVVQRDAVGELPRGMAAQTRPVSSGAIRALHGALAGRTCELFHGLDVDLPLATPAFTVATVHDVSVYDMPSASSRFRAFGERRLVAYTLRKADLLLAVSEFTAERIHAISGRTATVVELAPASWARPPSEDDVARTRRKYGLPDRFVIQVGTVEPRKNVHLVADAAESIGLPCVLAGAGSQGPAAPRTAIGLGYIDVADLPSLYAAATVTAYASHYEGYGLPPVEAMACGGAVVASAVGALPQVVSNGAVLVDSAETEDWSKALRTIAFDEAARSELVTNALAVAGALTWRRTAEQTVQAYRDAGVVP</sequence>
<dbReference type="InterPro" id="IPR001296">
    <property type="entry name" value="Glyco_trans_1"/>
</dbReference>
<dbReference type="GO" id="GO:0009103">
    <property type="term" value="P:lipopolysaccharide biosynthetic process"/>
    <property type="evidence" value="ECO:0007669"/>
    <property type="project" value="TreeGrafter"/>
</dbReference>
<dbReference type="PANTHER" id="PTHR46401:SF2">
    <property type="entry name" value="GLYCOSYLTRANSFERASE WBBK-RELATED"/>
    <property type="match status" value="1"/>
</dbReference>
<dbReference type="EMBL" id="AP022610">
    <property type="protein sequence ID" value="BBZ27699.1"/>
    <property type="molecule type" value="Genomic_DNA"/>
</dbReference>
<proteinExistence type="predicted"/>
<keyword evidence="4" id="KW-1185">Reference proteome</keyword>
<reference evidence="3 4" key="1">
    <citation type="journal article" date="2019" name="Emerg. Microbes Infect.">
        <title>Comprehensive subspecies identification of 175 nontuberculous mycobacteria species based on 7547 genomic profiles.</title>
        <authorList>
            <person name="Matsumoto Y."/>
            <person name="Kinjo T."/>
            <person name="Motooka D."/>
            <person name="Nabeya D."/>
            <person name="Jung N."/>
            <person name="Uechi K."/>
            <person name="Horii T."/>
            <person name="Iida T."/>
            <person name="Fujita J."/>
            <person name="Nakamura S."/>
        </authorList>
    </citation>
    <scope>NUCLEOTIDE SEQUENCE [LARGE SCALE GENOMIC DNA]</scope>
    <source>
        <strain evidence="3 4">JCM 13574</strain>
    </source>
</reference>
<name>A0A7I7XET3_9MYCO</name>
<dbReference type="PANTHER" id="PTHR46401">
    <property type="entry name" value="GLYCOSYLTRANSFERASE WBBK-RELATED"/>
    <property type="match status" value="1"/>
</dbReference>
<accession>A0A7I7XET3</accession>
<evidence type="ECO:0000313" key="3">
    <source>
        <dbReference type="EMBL" id="BBZ27699.1"/>
    </source>
</evidence>
<dbReference type="Gene3D" id="3.40.50.2000">
    <property type="entry name" value="Glycogen Phosphorylase B"/>
    <property type="match status" value="2"/>
</dbReference>
<feature type="domain" description="Glycosyl transferase family 1" evidence="2">
    <location>
        <begin position="180"/>
        <end position="324"/>
    </location>
</feature>
<dbReference type="RefSeq" id="WP_163735949.1">
    <property type="nucleotide sequence ID" value="NZ_AP022610.1"/>
</dbReference>
<evidence type="ECO:0000259" key="2">
    <source>
        <dbReference type="Pfam" id="PF00534"/>
    </source>
</evidence>
<dbReference type="Pfam" id="PF00534">
    <property type="entry name" value="Glycos_transf_1"/>
    <property type="match status" value="1"/>
</dbReference>
<protein>
    <recommendedName>
        <fullName evidence="2">Glycosyl transferase family 1 domain-containing protein</fullName>
    </recommendedName>
</protein>
<keyword evidence="1" id="KW-0808">Transferase</keyword>
<dbReference type="AlphaFoldDB" id="A0A7I7XET3"/>
<evidence type="ECO:0000256" key="1">
    <source>
        <dbReference type="ARBA" id="ARBA00022679"/>
    </source>
</evidence>
<organism evidence="3 4">
    <name type="scientific">Mycolicibacterium madagascariense</name>
    <dbReference type="NCBI Taxonomy" id="212765"/>
    <lineage>
        <taxon>Bacteria</taxon>
        <taxon>Bacillati</taxon>
        <taxon>Actinomycetota</taxon>
        <taxon>Actinomycetes</taxon>
        <taxon>Mycobacteriales</taxon>
        <taxon>Mycobacteriaceae</taxon>
        <taxon>Mycolicibacterium</taxon>
    </lineage>
</organism>